<keyword evidence="13" id="KW-0805">Transcription regulation</keyword>
<dbReference type="FunFam" id="1.10.510.10:FF:000394">
    <property type="entry name" value="Serine/threonine-protein kinase HSL1"/>
    <property type="match status" value="1"/>
</dbReference>
<feature type="region of interest" description="Disordered" evidence="20">
    <location>
        <begin position="1980"/>
        <end position="2012"/>
    </location>
</feature>
<feature type="region of interest" description="Disordered" evidence="20">
    <location>
        <begin position="159"/>
        <end position="178"/>
    </location>
</feature>
<evidence type="ECO:0000256" key="11">
    <source>
        <dbReference type="ARBA" id="ARBA00022833"/>
    </source>
</evidence>
<evidence type="ECO:0000256" key="13">
    <source>
        <dbReference type="ARBA" id="ARBA00023015"/>
    </source>
</evidence>
<evidence type="ECO:0000259" key="21">
    <source>
        <dbReference type="PROSITE" id="PS50011"/>
    </source>
</evidence>
<dbReference type="PROSITE" id="PS00107">
    <property type="entry name" value="PROTEIN_KINASE_ATP"/>
    <property type="match status" value="1"/>
</dbReference>
<dbReference type="PANTHER" id="PTHR31986:SF7">
    <property type="entry name" value="REGULATOR OF DRUG SENSITIVITY 2"/>
    <property type="match status" value="1"/>
</dbReference>
<feature type="region of interest" description="Disordered" evidence="20">
    <location>
        <begin position="1"/>
        <end position="46"/>
    </location>
</feature>
<dbReference type="CDD" id="cd00067">
    <property type="entry name" value="GAL4"/>
    <property type="match status" value="1"/>
</dbReference>
<feature type="compositionally biased region" description="Polar residues" evidence="20">
    <location>
        <begin position="774"/>
        <end position="788"/>
    </location>
</feature>
<keyword evidence="5" id="KW-0723">Serine/threonine-protein kinase</keyword>
<feature type="binding site" evidence="19">
    <location>
        <position position="876"/>
    </location>
    <ligand>
        <name>ATP</name>
        <dbReference type="ChEBI" id="CHEBI:30616"/>
    </ligand>
</feature>
<feature type="region of interest" description="Disordered" evidence="20">
    <location>
        <begin position="2474"/>
        <end position="2500"/>
    </location>
</feature>
<proteinExistence type="inferred from homology"/>
<feature type="region of interest" description="Disordered" evidence="20">
    <location>
        <begin position="2206"/>
        <end position="2451"/>
    </location>
</feature>
<evidence type="ECO:0000256" key="4">
    <source>
        <dbReference type="ARBA" id="ARBA00012513"/>
    </source>
</evidence>
<evidence type="ECO:0000256" key="14">
    <source>
        <dbReference type="ARBA" id="ARBA00023125"/>
    </source>
</evidence>
<feature type="compositionally biased region" description="Low complexity" evidence="20">
    <location>
        <begin position="1790"/>
        <end position="1802"/>
    </location>
</feature>
<evidence type="ECO:0000256" key="10">
    <source>
        <dbReference type="ARBA" id="ARBA00022777"/>
    </source>
</evidence>
<feature type="compositionally biased region" description="Polar residues" evidence="20">
    <location>
        <begin position="1847"/>
        <end position="1859"/>
    </location>
</feature>
<feature type="compositionally biased region" description="Basic and acidic residues" evidence="20">
    <location>
        <begin position="760"/>
        <end position="772"/>
    </location>
</feature>
<feature type="compositionally biased region" description="Low complexity" evidence="20">
    <location>
        <begin position="725"/>
        <end position="743"/>
    </location>
</feature>
<dbReference type="InterPro" id="IPR056751">
    <property type="entry name" value="PAS_13"/>
</dbReference>
<evidence type="ECO:0000256" key="7">
    <source>
        <dbReference type="ARBA" id="ARBA00022679"/>
    </source>
</evidence>
<feature type="compositionally biased region" description="Basic and acidic residues" evidence="20">
    <location>
        <begin position="1490"/>
        <end position="1501"/>
    </location>
</feature>
<feature type="compositionally biased region" description="Polar residues" evidence="20">
    <location>
        <begin position="1980"/>
        <end position="2010"/>
    </location>
</feature>
<feature type="compositionally biased region" description="Polar residues" evidence="20">
    <location>
        <begin position="1721"/>
        <end position="1737"/>
    </location>
</feature>
<dbReference type="SUPFAM" id="SSF56112">
    <property type="entry name" value="Protein kinase-like (PK-like)"/>
    <property type="match status" value="1"/>
</dbReference>
<feature type="compositionally biased region" description="Polar residues" evidence="20">
    <location>
        <begin position="385"/>
        <end position="405"/>
    </location>
</feature>
<dbReference type="SUPFAM" id="SSF57701">
    <property type="entry name" value="Zn2/Cys6 DNA-binding domain"/>
    <property type="match status" value="1"/>
</dbReference>
<dbReference type="Pfam" id="PF24990">
    <property type="entry name" value="PAS_13"/>
    <property type="match status" value="1"/>
</dbReference>
<feature type="compositionally biased region" description="Polar residues" evidence="20">
    <location>
        <begin position="1757"/>
        <end position="1789"/>
    </location>
</feature>
<evidence type="ECO:0000256" key="15">
    <source>
        <dbReference type="ARBA" id="ARBA00023163"/>
    </source>
</evidence>
<dbReference type="Gene3D" id="1.10.510.10">
    <property type="entry name" value="Transferase(Phosphotransferase) domain 1"/>
    <property type="match status" value="1"/>
</dbReference>
<dbReference type="SMART" id="SM00066">
    <property type="entry name" value="GAL4"/>
    <property type="match status" value="1"/>
</dbReference>
<dbReference type="InterPro" id="IPR000719">
    <property type="entry name" value="Prot_kinase_dom"/>
</dbReference>
<evidence type="ECO:0000256" key="17">
    <source>
        <dbReference type="ARBA" id="ARBA00047899"/>
    </source>
</evidence>
<evidence type="ECO:0000256" key="2">
    <source>
        <dbReference type="ARBA" id="ARBA00004266"/>
    </source>
</evidence>
<keyword evidence="6" id="KW-0597">Phosphoprotein</keyword>
<feature type="compositionally biased region" description="Basic and acidic residues" evidence="20">
    <location>
        <begin position="13"/>
        <end position="24"/>
    </location>
</feature>
<comment type="subcellular location">
    <subcellularLocation>
        <location evidence="2">Bud neck</location>
    </subcellularLocation>
    <subcellularLocation>
        <location evidence="1">Nucleus</location>
    </subcellularLocation>
</comment>
<feature type="compositionally biased region" description="Polar residues" evidence="20">
    <location>
        <begin position="2235"/>
        <end position="2247"/>
    </location>
</feature>
<dbReference type="PROSITE" id="PS50048">
    <property type="entry name" value="ZN2_CY6_FUNGAL_2"/>
    <property type="match status" value="1"/>
</dbReference>
<evidence type="ECO:0000256" key="9">
    <source>
        <dbReference type="ARBA" id="ARBA00022741"/>
    </source>
</evidence>
<feature type="region of interest" description="Disordered" evidence="20">
    <location>
        <begin position="725"/>
        <end position="843"/>
    </location>
</feature>
<keyword evidence="11" id="KW-0862">Zinc</keyword>
<evidence type="ECO:0000256" key="16">
    <source>
        <dbReference type="ARBA" id="ARBA00023242"/>
    </source>
</evidence>
<feature type="compositionally biased region" description="Polar residues" evidence="20">
    <location>
        <begin position="2482"/>
        <end position="2499"/>
    </location>
</feature>
<name>A0AAJ6CIR6_9BASI</name>
<dbReference type="GO" id="GO:0008270">
    <property type="term" value="F:zinc ion binding"/>
    <property type="evidence" value="ECO:0007669"/>
    <property type="project" value="InterPro"/>
</dbReference>
<feature type="region of interest" description="Disordered" evidence="20">
    <location>
        <begin position="83"/>
        <end position="138"/>
    </location>
</feature>
<feature type="compositionally biased region" description="Acidic residues" evidence="20">
    <location>
        <begin position="1190"/>
        <end position="1210"/>
    </location>
</feature>
<dbReference type="Proteomes" id="UP001219567">
    <property type="component" value="Chromosome 4"/>
</dbReference>
<feature type="compositionally biased region" description="Polar residues" evidence="20">
    <location>
        <begin position="2125"/>
        <end position="2140"/>
    </location>
</feature>
<evidence type="ECO:0000256" key="20">
    <source>
        <dbReference type="SAM" id="MobiDB-lite"/>
    </source>
</evidence>
<dbReference type="GO" id="GO:0005940">
    <property type="term" value="C:septin ring"/>
    <property type="evidence" value="ECO:0007669"/>
    <property type="project" value="UniProtKB-ARBA"/>
</dbReference>
<feature type="compositionally biased region" description="Polar residues" evidence="20">
    <location>
        <begin position="664"/>
        <end position="676"/>
    </location>
</feature>
<feature type="region of interest" description="Disordered" evidence="20">
    <location>
        <begin position="2028"/>
        <end position="2048"/>
    </location>
</feature>
<gene>
    <name evidence="23" type="primary">RDS2</name>
    <name evidence="23" type="ORF">MYAM1_002840</name>
</gene>
<feature type="compositionally biased region" description="Polar residues" evidence="20">
    <location>
        <begin position="1608"/>
        <end position="1617"/>
    </location>
</feature>
<evidence type="ECO:0000256" key="19">
    <source>
        <dbReference type="PROSITE-ProRule" id="PRU10141"/>
    </source>
</evidence>
<feature type="compositionally biased region" description="Polar residues" evidence="20">
    <location>
        <begin position="816"/>
        <end position="826"/>
    </location>
</feature>
<feature type="compositionally biased region" description="Polar residues" evidence="20">
    <location>
        <begin position="641"/>
        <end position="654"/>
    </location>
</feature>
<organism evidence="23 24">
    <name type="scientific">Malassezia yamatoensis</name>
    <dbReference type="NCBI Taxonomy" id="253288"/>
    <lineage>
        <taxon>Eukaryota</taxon>
        <taxon>Fungi</taxon>
        <taxon>Dikarya</taxon>
        <taxon>Basidiomycota</taxon>
        <taxon>Ustilaginomycotina</taxon>
        <taxon>Malasseziomycetes</taxon>
        <taxon>Malasseziales</taxon>
        <taxon>Malasseziaceae</taxon>
        <taxon>Malassezia</taxon>
    </lineage>
</organism>
<feature type="compositionally biased region" description="Low complexity" evidence="20">
    <location>
        <begin position="159"/>
        <end position="170"/>
    </location>
</feature>
<keyword evidence="10" id="KW-0418">Kinase</keyword>
<evidence type="ECO:0000256" key="8">
    <source>
        <dbReference type="ARBA" id="ARBA00022723"/>
    </source>
</evidence>
<dbReference type="InterPro" id="IPR011009">
    <property type="entry name" value="Kinase-like_dom_sf"/>
</dbReference>
<dbReference type="Gene3D" id="4.10.240.10">
    <property type="entry name" value="Zn(2)-C6 fungal-type DNA-binding domain"/>
    <property type="match status" value="1"/>
</dbReference>
<feature type="domain" description="Protein kinase" evidence="21">
    <location>
        <begin position="847"/>
        <end position="1112"/>
    </location>
</feature>
<feature type="compositionally biased region" description="Basic and acidic residues" evidence="20">
    <location>
        <begin position="414"/>
        <end position="429"/>
    </location>
</feature>
<protein>
    <recommendedName>
        <fullName evidence="4">non-specific serine/threonine protein kinase</fullName>
        <ecNumber evidence="4">2.7.11.1</ecNumber>
    </recommendedName>
</protein>
<feature type="compositionally biased region" description="Polar residues" evidence="20">
    <location>
        <begin position="1665"/>
        <end position="1690"/>
    </location>
</feature>
<evidence type="ECO:0000256" key="3">
    <source>
        <dbReference type="ARBA" id="ARBA00010791"/>
    </source>
</evidence>
<keyword evidence="15" id="KW-0804">Transcription</keyword>
<feature type="compositionally biased region" description="Polar residues" evidence="20">
    <location>
        <begin position="2328"/>
        <end position="2348"/>
    </location>
</feature>
<sequence length="2696" mass="290513">MARAAKRNAPGTDRNETPKQRRQDQLQGSSDDASSSSPKKKGSGRRKVNLACIYCRRSHMTCDENRPCQRCVKRVIGHLCRDEVSQPTHGPGRNRSTRKSGEAASTRSSGHLPEPGSSSLHGIDSMKPNADESGNPGLVHLKQSITSHTPFSPNALSSSYLSSSAYSPSNRSQVSTQSPFASVQDLSLISPAKTQDVDPSMAIFPPMSSVTSNTTASTSMQPFDGGDSRSMLGPSPLDVHTTPSRIEPGTSELQASQLGGTAWLGLGGGAGRASLVGDSGGGGEMTILSEFLESLDDGQSWYTCPEKPTSQTSDATEYAFKSNMAAMTPTQLQRTTLTSKMLSPSPLMAGASAESLDAGGYALSLPSTDMSIMSPNKAELARPRPSTTTLPNLGESTKENPSSRPDPQDMAAETEARHSLKHSSEPLREQQEDLHLLQTKDTSSTEPYPPVLDQNASKTERFLLTAADQTDGSRDERLRKVIQAKYEAGLLRPYNHVNGYARLNRWMDQNVSASSRRRILKPLSVFRPVFVSIAKKLTQYDLIYIEEAFERLLLDYDRVFSIQSIPACLWRRTGEIYKGNKEFADLVGVPIESLREGRLCIYELMAEESAVNYWEKYGSVSFDPSQKAVLTMCKLLTKQTHLPQSHTGSQSAAAQPSGHEKMNRTSPSFELQSSPSEPDARQDRRTSPTAPSISCCFSFTIRRDKWNIPTMIVGVPCVMTQVPTATAPSSSQRRSRPAAALRSVAQPLQAATNTFSGRKRQNENHPFFEKRAHTTNTRPSRTPISLTHAQPVHPQRPSQASMRSTAAGAAPALSNAVVQPSSQQRPATRLEREKKRHYNDPANVGPWKLGKVIGQGASGRVRHAIHERSQQHAAVKIIPKQMLINSRMSLRDLSAKQDKLTLGIEREIVIMKLIEHPNLLGLWDVYETSKELYLVMEYVAGGELFDYLVARGRLRPDEARNYFRQVIFGIGYCHQFSICHRDLKPENLLLDGSQSTVKVADFGMAALQPMEKMLETSCGSPHYASPEIVSGKSYDGTSSDIWSCGIILFALLCGRLPFDDPNIQTLLSKVRTGKFTMPEHLEPDAQNLITRMLEVNPQRRATMREICAHPWFTNYGALSSANPVSPPHDAFSAEPINLAEIDPDILGNLSTLWPEFSHEQIIRQLLEPKENWPKTFYSLLVHHRENHATDDEEEDDDEEEEEDDQDDDVEPQVTLAQPVVESPQVLSTMEPVQSTSVTNSAKATPKDFVKDTSIATVDNPAMGHVEPPAASTANSAVVNTTKDSIATASEPMPTDESKPFTSIVNESHPSQQGLPSKSSQTNPTPTSVSIVTPLSAQEASVEQESILAPIKQTAESNSAPTESSDIDSSFPSVHTHGNAASIHEASRSEDASESLSDQHQAEANMLGLSVNEPSKTIARPTASTPPRLKSVDKESVGDQSRISDQGSLGTYDAKKPGNGDQVLSNVAEPKPSWLSADQSRRSSGRSWRLSRADEPEKDHHGWRQPQWLERIAHRQTSSPAPSSASETEAHATEQKRSSFISALARPSLSSFRARNVIGRKTSMNDAASQAKRDSTPNSTLTSSSRPSTSVAVESDTSRQSIRAVPSKPTMQQPSSYTPPLASIPIDAEKGIAKPKLELDSKPIQVQSDLASTAAVQPKPEDSKPIQVQSDLASTGAVQPLTEDSQANTVKATPAISVEAQPSSVEPNASEAPPPTPMKDAQFQQRASLDGSLASSSRKPIKNAAHSGNVPKSAVASIATTSHAAPTPTNAVLSNTAPSSLSVSVPSFANTSATSSSIPSKSARVPFESSLDPNLSLSRNKEEESWSSSTGPITASPPVSSGPKYLGRSSSRISSPTANMRTKHVLHAAPASTLKSEKEPEASPAPALVSASAATALAPASTMATPASAASSPKTPSSKPVAAPLSWTRRLPSVAPNVSKVEQRTVSNSTAEESLMDQFMHEIADELDSLDAIGGSFAITNWPTPGQRASRQTSLASPQNVGQPSAAQLDTPSIRVDSGLWADPRLTSQDQLETSNESQPDTSISGLDNSGGVNLASFRPAFLADAWKPLSQEHKDTQVHITKSMDPHVSKPNQFDDAEEDSLFVEKLATTNVPTITPVYAAFTRASQSTHSTKPRTSVPSQAPPRPLGARDMPTFSAGSPNPYKAEAEQHKVRARMSVPAMHYTAPLAPALNTQRPSSVLEQASTVASEPPRPASVIGGSSMQQPRQFGEAKSPLFNTPKSVHTPMQQPAVKHVSNASPVPTTSLSLGPPRSSQVTPMRASIEIPASAREPRASMEVPQLSKQLQRASIDVPRHTGVPSSRAMAPYASPTTSLQAGPAFSTPTPVLRQTPSVTPSAAPSSFSHGQASAGISPTPRFSRPASAAATVPIPSAPQSPAEIGTSTLNRPVSVAAQRAPSRLHSRPTSRPATSLGVGRGASHASSAPFADISNRDRPTGLSAAAAAAQLKHRRSFLGAFRKEDMRSTSGSSAKTQASARSSIQVEKPNEVMRPMSPAAGDVVHARQSWFHQLLPRRQTQILMSVNNLTQTVERCQALLHKLGATLTVMSKAQASAPITQQAPLVYALDQLFDHQEGAVTKCKPMRFKVEYTILPVSSQTRRVSAPMSSNGAQGIPGFDPRAFSRPMSPAFRAASSSLDEKVFATSVTFTHEKGSMNTFRNFMAKLRRDWQFDSREIPGSS</sequence>
<evidence type="ECO:0000256" key="12">
    <source>
        <dbReference type="ARBA" id="ARBA00022840"/>
    </source>
</evidence>
<dbReference type="InterPro" id="IPR001138">
    <property type="entry name" value="Zn2Cys6_DnaBD"/>
</dbReference>
<evidence type="ECO:0000256" key="5">
    <source>
        <dbReference type="ARBA" id="ARBA00022527"/>
    </source>
</evidence>
<feature type="region of interest" description="Disordered" evidence="20">
    <location>
        <begin position="1184"/>
        <end position="1244"/>
    </location>
</feature>
<feature type="region of interest" description="Disordered" evidence="20">
    <location>
        <begin position="641"/>
        <end position="690"/>
    </location>
</feature>
<dbReference type="GO" id="GO:0004674">
    <property type="term" value="F:protein serine/threonine kinase activity"/>
    <property type="evidence" value="ECO:0007669"/>
    <property type="project" value="UniProtKB-KW"/>
</dbReference>
<feature type="compositionally biased region" description="Polar residues" evidence="20">
    <location>
        <begin position="1437"/>
        <end position="1448"/>
    </location>
</feature>
<evidence type="ECO:0000313" key="24">
    <source>
        <dbReference type="Proteomes" id="UP001219567"/>
    </source>
</evidence>
<feature type="compositionally biased region" description="Basic and acidic residues" evidence="20">
    <location>
        <begin position="1626"/>
        <end position="1640"/>
    </location>
</feature>
<evidence type="ECO:0000256" key="18">
    <source>
        <dbReference type="ARBA" id="ARBA00048679"/>
    </source>
</evidence>
<feature type="compositionally biased region" description="Polar residues" evidence="20">
    <location>
        <begin position="1643"/>
        <end position="1654"/>
    </location>
</feature>
<feature type="compositionally biased region" description="Basic and acidic residues" evidence="20">
    <location>
        <begin position="1527"/>
        <end position="1536"/>
    </location>
</feature>
<feature type="compositionally biased region" description="Polar residues" evidence="20">
    <location>
        <begin position="2255"/>
        <end position="2276"/>
    </location>
</feature>
<keyword evidence="7" id="KW-0808">Transferase</keyword>
<dbReference type="PANTHER" id="PTHR31986">
    <property type="entry name" value="REGULATOR OF DRUG SENSITIVITY 2"/>
    <property type="match status" value="1"/>
</dbReference>
<feature type="compositionally biased region" description="Low complexity" evidence="20">
    <location>
        <begin position="25"/>
        <end position="37"/>
    </location>
</feature>
<dbReference type="GO" id="GO:0005935">
    <property type="term" value="C:cellular bud neck"/>
    <property type="evidence" value="ECO:0007669"/>
    <property type="project" value="UniProtKB-SubCell"/>
</dbReference>
<dbReference type="PROSITE" id="PS00108">
    <property type="entry name" value="PROTEIN_KINASE_ST"/>
    <property type="match status" value="1"/>
</dbReference>
<feature type="region of interest" description="Disordered" evidence="20">
    <location>
        <begin position="1285"/>
        <end position="1861"/>
    </location>
</feature>
<feature type="compositionally biased region" description="Low complexity" evidence="20">
    <location>
        <begin position="1516"/>
        <end position="1526"/>
    </location>
</feature>
<dbReference type="Pfam" id="PF00069">
    <property type="entry name" value="Pkinase"/>
    <property type="match status" value="1"/>
</dbReference>
<dbReference type="EMBL" id="CP119946">
    <property type="protein sequence ID" value="WFD00094.1"/>
    <property type="molecule type" value="Genomic_DNA"/>
</dbReference>
<accession>A0AAJ6CIR6</accession>
<feature type="compositionally biased region" description="Polar residues" evidence="20">
    <location>
        <begin position="1825"/>
        <end position="1838"/>
    </location>
</feature>
<dbReference type="InterPro" id="IPR008271">
    <property type="entry name" value="Ser/Thr_kinase_AS"/>
</dbReference>
<feature type="region of interest" description="Disordered" evidence="20">
    <location>
        <begin position="1868"/>
        <end position="1887"/>
    </location>
</feature>
<evidence type="ECO:0000313" key="23">
    <source>
        <dbReference type="EMBL" id="WFD00094.1"/>
    </source>
</evidence>
<dbReference type="GO" id="GO:0000977">
    <property type="term" value="F:RNA polymerase II transcription regulatory region sequence-specific DNA binding"/>
    <property type="evidence" value="ECO:0007669"/>
    <property type="project" value="TreeGrafter"/>
</dbReference>
<feature type="region of interest" description="Disordered" evidence="20">
    <location>
        <begin position="2125"/>
        <end position="2151"/>
    </location>
</feature>
<reference evidence="23 24" key="1">
    <citation type="submission" date="2023-03" db="EMBL/GenBank/DDBJ databases">
        <title>Mating type loci evolution in Malassezia.</title>
        <authorList>
            <person name="Coelho M.A."/>
        </authorList>
    </citation>
    <scope>NUCLEOTIDE SEQUENCE [LARGE SCALE GENOMIC DNA]</scope>
    <source>
        <strain evidence="23 24">CBS 9725</strain>
    </source>
</reference>
<feature type="compositionally biased region" description="Polar residues" evidence="20">
    <location>
        <begin position="1299"/>
        <end position="1343"/>
    </location>
</feature>
<comment type="catalytic activity">
    <reaction evidence="17">
        <text>L-threonyl-[protein] + ATP = O-phospho-L-threonyl-[protein] + ADP + H(+)</text>
        <dbReference type="Rhea" id="RHEA:46608"/>
        <dbReference type="Rhea" id="RHEA-COMP:11060"/>
        <dbReference type="Rhea" id="RHEA-COMP:11605"/>
        <dbReference type="ChEBI" id="CHEBI:15378"/>
        <dbReference type="ChEBI" id="CHEBI:30013"/>
        <dbReference type="ChEBI" id="CHEBI:30616"/>
        <dbReference type="ChEBI" id="CHEBI:61977"/>
        <dbReference type="ChEBI" id="CHEBI:456216"/>
        <dbReference type="EC" id="2.7.11.1"/>
    </reaction>
</comment>
<dbReference type="CDD" id="cd14081">
    <property type="entry name" value="STKc_BRSK1_2"/>
    <property type="match status" value="1"/>
</dbReference>
<keyword evidence="14" id="KW-0238">DNA-binding</keyword>
<evidence type="ECO:0000259" key="22">
    <source>
        <dbReference type="PROSITE" id="PS50048"/>
    </source>
</evidence>
<keyword evidence="16" id="KW-0539">Nucleus</keyword>
<feature type="compositionally biased region" description="Polar residues" evidence="20">
    <location>
        <begin position="1353"/>
        <end position="1372"/>
    </location>
</feature>
<dbReference type="GO" id="GO:0000981">
    <property type="term" value="F:DNA-binding transcription factor activity, RNA polymerase II-specific"/>
    <property type="evidence" value="ECO:0007669"/>
    <property type="project" value="InterPro"/>
</dbReference>
<dbReference type="GO" id="GO:0005634">
    <property type="term" value="C:nucleus"/>
    <property type="evidence" value="ECO:0007669"/>
    <property type="project" value="UniProtKB-SubCell"/>
</dbReference>
<feature type="compositionally biased region" description="Low complexity" evidence="20">
    <location>
        <begin position="2349"/>
        <end position="2362"/>
    </location>
</feature>
<keyword evidence="9 19" id="KW-0547">Nucleotide-binding</keyword>
<feature type="compositionally biased region" description="Polar residues" evidence="20">
    <location>
        <begin position="1224"/>
        <end position="1242"/>
    </location>
</feature>
<dbReference type="SMART" id="SM00220">
    <property type="entry name" value="S_TKc"/>
    <property type="match status" value="1"/>
</dbReference>
<dbReference type="PROSITE" id="PS00463">
    <property type="entry name" value="ZN2_CY6_FUNGAL_1"/>
    <property type="match status" value="1"/>
</dbReference>
<feature type="domain" description="Zn(2)-C6 fungal-type" evidence="22">
    <location>
        <begin position="51"/>
        <end position="82"/>
    </location>
</feature>
<feature type="region of interest" description="Disordered" evidence="20">
    <location>
        <begin position="375"/>
        <end position="429"/>
    </location>
</feature>
<dbReference type="GO" id="GO:0005524">
    <property type="term" value="F:ATP binding"/>
    <property type="evidence" value="ECO:0007669"/>
    <property type="project" value="UniProtKB-UniRule"/>
</dbReference>
<keyword evidence="8" id="KW-0479">Metal-binding</keyword>
<comment type="similarity">
    <text evidence="3">Belongs to the protein kinase superfamily. CAMK Ser/Thr protein kinase family. NIM1 subfamily.</text>
</comment>
<dbReference type="InterPro" id="IPR036864">
    <property type="entry name" value="Zn2-C6_fun-type_DNA-bd_sf"/>
</dbReference>
<feature type="region of interest" description="Disordered" evidence="20">
    <location>
        <begin position="1904"/>
        <end position="1923"/>
    </location>
</feature>
<dbReference type="PROSITE" id="PS50011">
    <property type="entry name" value="PROTEIN_KINASE_DOM"/>
    <property type="match status" value="1"/>
</dbReference>
<dbReference type="InterPro" id="IPR053045">
    <property type="entry name" value="Zinc_cluster_trans_reg"/>
</dbReference>
<keyword evidence="24" id="KW-1185">Reference proteome</keyword>
<dbReference type="InterPro" id="IPR017441">
    <property type="entry name" value="Protein_kinase_ATP_BS"/>
</dbReference>
<dbReference type="Pfam" id="PF00172">
    <property type="entry name" value="Zn_clus"/>
    <property type="match status" value="1"/>
</dbReference>
<evidence type="ECO:0000256" key="1">
    <source>
        <dbReference type="ARBA" id="ARBA00004123"/>
    </source>
</evidence>
<comment type="catalytic activity">
    <reaction evidence="18">
        <text>L-seryl-[protein] + ATP = O-phospho-L-seryl-[protein] + ADP + H(+)</text>
        <dbReference type="Rhea" id="RHEA:17989"/>
        <dbReference type="Rhea" id="RHEA-COMP:9863"/>
        <dbReference type="Rhea" id="RHEA-COMP:11604"/>
        <dbReference type="ChEBI" id="CHEBI:15378"/>
        <dbReference type="ChEBI" id="CHEBI:29999"/>
        <dbReference type="ChEBI" id="CHEBI:30616"/>
        <dbReference type="ChEBI" id="CHEBI:83421"/>
        <dbReference type="ChEBI" id="CHEBI:456216"/>
        <dbReference type="EC" id="2.7.11.1"/>
    </reaction>
</comment>
<dbReference type="EC" id="2.7.11.1" evidence="4"/>
<feature type="compositionally biased region" description="Low complexity" evidence="20">
    <location>
        <begin position="1575"/>
        <end position="1589"/>
    </location>
</feature>
<keyword evidence="12 19" id="KW-0067">ATP-binding</keyword>
<evidence type="ECO:0000256" key="6">
    <source>
        <dbReference type="ARBA" id="ARBA00022553"/>
    </source>
</evidence>